<dbReference type="AlphaFoldDB" id="A0A2H3JB74"/>
<evidence type="ECO:0000256" key="2">
    <source>
        <dbReference type="ARBA" id="ARBA00022553"/>
    </source>
</evidence>
<dbReference type="InterPro" id="IPR036736">
    <property type="entry name" value="ACP-like_sf"/>
</dbReference>
<sequence length="983" mass="109035">MSCRRLLLPPPQTQALSTSTFRLPPLDGSLSLVEIYDWHLANNPGHRLFKFAQQDGIIRTICWNEAVRAIYLGAKLVRDHIGRILPEEEAPVIAIVAPSADAIPYFTMLMSIMRANCVVFPVSPRNSPAALAHLISKTNVTHIFVGREPAMSDLGDAALAIAKEKDPSATLPTTSPMPLFEELYLSQEEMYVTADDVPYTFRGSDAIAMILHSSGTSKFMKLLMCSQRLPGSTAFPKPIYWTNHRVSEQSLIPFFGELGYDWEYFRFPDLVQPHMVPYGDNTFELIVVSNIFCTPSVLNTKIDGTDAYATSDLMIPHPTKLGYWKIYGRTDDQIMHSTGEKVTSNSLQNILNQDPHVLCSVMFGRGRFQVGVIIEPKPAFRFDLTDQGKLAEYRNKIWPTIENMNSFAPQHSRLFKEMIIVAKASKPFTYTAKNTARRHAVISDYAEEINTLYDVVDESTQSSIPSPTHWDIVTATEFVRAVVVKVLGHTVHDDDDLFHHGCDSLQATWIRNSVLRALRDSACLDTRQTSANFVYDHPSICHLASFAISMASGCAGDVKGSKSGRLEAMQAMVARYTGQYPTRPEDPLQSRPSGDIVLVTGTTGSLGCHLLARLVDHIGILRVYALNRASGVKGTSLVDRQRSALQHQGLDFRIADSGKVVLLEGDMAKDNWGLEPSHWKCPLSHFDISCDSAWRIDFNLSLASFEANVKSVRSLIDFSMKSRLSDPPHLIFAGSIGVFQNPEGDQPQSEHPIPPHVAIGTGYTESKWVSEQIICHAISETSLKALIVRVGQLCGTSDGTWNLHEWFPSMVQSTLTLGCFPSDPRNVSWIPIDLAASALVEFRGSSVDSNVVHLIHPRPVSWNMISDVISSQFSVPLVPYTDWLQGLESMLPSQNRQQANAADTFTDIAVLRENRALRLLPFFKHLSKASGGDALGSCKLSMSRALSCSPMLSSISNQLTPAIVEMWLARWREEGLFSSARHC</sequence>
<dbReference type="PANTHER" id="PTHR43439">
    <property type="entry name" value="PHENYLACETATE-COENZYME A LIGASE"/>
    <property type="match status" value="1"/>
</dbReference>
<name>A0A2H3JB74_WOLCO</name>
<dbReference type="InterPro" id="IPR020806">
    <property type="entry name" value="PKS_PP-bd"/>
</dbReference>
<dbReference type="EMBL" id="KB467832">
    <property type="protein sequence ID" value="PCH34918.1"/>
    <property type="molecule type" value="Genomic_DNA"/>
</dbReference>
<keyword evidence="2" id="KW-0597">Phosphoprotein</keyword>
<dbReference type="Gene3D" id="3.40.50.12780">
    <property type="entry name" value="N-terminal domain of ligase-like"/>
    <property type="match status" value="1"/>
</dbReference>
<keyword evidence="5" id="KW-1185">Reference proteome</keyword>
<protein>
    <submittedName>
        <fullName evidence="4">NAD(P)-binding protein</fullName>
    </submittedName>
</protein>
<dbReference type="InterPro" id="IPR051414">
    <property type="entry name" value="Adenylate-forming_Reductase"/>
</dbReference>
<dbReference type="Proteomes" id="UP000218811">
    <property type="component" value="Unassembled WGS sequence"/>
</dbReference>
<dbReference type="Pfam" id="PF23562">
    <property type="entry name" value="AMP-binding_C_3"/>
    <property type="match status" value="1"/>
</dbReference>
<dbReference type="SUPFAM" id="SSF51735">
    <property type="entry name" value="NAD(P)-binding Rossmann-fold domains"/>
    <property type="match status" value="1"/>
</dbReference>
<evidence type="ECO:0000259" key="3">
    <source>
        <dbReference type="SMART" id="SM00823"/>
    </source>
</evidence>
<reference evidence="4 5" key="1">
    <citation type="journal article" date="2012" name="Science">
        <title>The Paleozoic origin of enzymatic lignin decomposition reconstructed from 31 fungal genomes.</title>
        <authorList>
            <person name="Floudas D."/>
            <person name="Binder M."/>
            <person name="Riley R."/>
            <person name="Barry K."/>
            <person name="Blanchette R.A."/>
            <person name="Henrissat B."/>
            <person name="Martinez A.T."/>
            <person name="Otillar R."/>
            <person name="Spatafora J.W."/>
            <person name="Yadav J.S."/>
            <person name="Aerts A."/>
            <person name="Benoit I."/>
            <person name="Boyd A."/>
            <person name="Carlson A."/>
            <person name="Copeland A."/>
            <person name="Coutinho P.M."/>
            <person name="de Vries R.P."/>
            <person name="Ferreira P."/>
            <person name="Findley K."/>
            <person name="Foster B."/>
            <person name="Gaskell J."/>
            <person name="Glotzer D."/>
            <person name="Gorecki P."/>
            <person name="Heitman J."/>
            <person name="Hesse C."/>
            <person name="Hori C."/>
            <person name="Igarashi K."/>
            <person name="Jurgens J.A."/>
            <person name="Kallen N."/>
            <person name="Kersten P."/>
            <person name="Kohler A."/>
            <person name="Kuees U."/>
            <person name="Kumar T.K.A."/>
            <person name="Kuo A."/>
            <person name="LaButti K."/>
            <person name="Larrondo L.F."/>
            <person name="Lindquist E."/>
            <person name="Ling A."/>
            <person name="Lombard V."/>
            <person name="Lucas S."/>
            <person name="Lundell T."/>
            <person name="Martin R."/>
            <person name="McLaughlin D.J."/>
            <person name="Morgenstern I."/>
            <person name="Morin E."/>
            <person name="Murat C."/>
            <person name="Nagy L.G."/>
            <person name="Nolan M."/>
            <person name="Ohm R.A."/>
            <person name="Patyshakuliyeva A."/>
            <person name="Rokas A."/>
            <person name="Ruiz-Duenas F.J."/>
            <person name="Sabat G."/>
            <person name="Salamov A."/>
            <person name="Samejima M."/>
            <person name="Schmutz J."/>
            <person name="Slot J.C."/>
            <person name="St John F."/>
            <person name="Stenlid J."/>
            <person name="Sun H."/>
            <person name="Sun S."/>
            <person name="Syed K."/>
            <person name="Tsang A."/>
            <person name="Wiebenga A."/>
            <person name="Young D."/>
            <person name="Pisabarro A."/>
            <person name="Eastwood D.C."/>
            <person name="Martin F."/>
            <person name="Cullen D."/>
            <person name="Grigoriev I.V."/>
            <person name="Hibbett D.S."/>
        </authorList>
    </citation>
    <scope>NUCLEOTIDE SEQUENCE [LARGE SCALE GENOMIC DNA]</scope>
    <source>
        <strain evidence="4 5">MD-104</strain>
    </source>
</reference>
<dbReference type="InterPro" id="IPR042099">
    <property type="entry name" value="ANL_N_sf"/>
</dbReference>
<evidence type="ECO:0000313" key="5">
    <source>
        <dbReference type="Proteomes" id="UP000218811"/>
    </source>
</evidence>
<dbReference type="InterPro" id="IPR036291">
    <property type="entry name" value="NAD(P)-bd_dom_sf"/>
</dbReference>
<dbReference type="Gene3D" id="1.10.1200.10">
    <property type="entry name" value="ACP-like"/>
    <property type="match status" value="1"/>
</dbReference>
<dbReference type="PANTHER" id="PTHR43439:SF2">
    <property type="entry name" value="ENZYME, PUTATIVE (JCVI)-RELATED"/>
    <property type="match status" value="1"/>
</dbReference>
<evidence type="ECO:0000256" key="1">
    <source>
        <dbReference type="ARBA" id="ARBA00022450"/>
    </source>
</evidence>
<evidence type="ECO:0000313" key="4">
    <source>
        <dbReference type="EMBL" id="PCH34918.1"/>
    </source>
</evidence>
<dbReference type="Gene3D" id="3.40.50.720">
    <property type="entry name" value="NAD(P)-binding Rossmann-like Domain"/>
    <property type="match status" value="1"/>
</dbReference>
<dbReference type="GO" id="GO:0031177">
    <property type="term" value="F:phosphopantetheine binding"/>
    <property type="evidence" value="ECO:0007669"/>
    <property type="project" value="InterPro"/>
</dbReference>
<dbReference type="STRING" id="742152.A0A2H3JB74"/>
<gene>
    <name evidence="4" type="ORF">WOLCODRAFT_78900</name>
</gene>
<keyword evidence="1" id="KW-0596">Phosphopantetheine</keyword>
<organism evidence="4 5">
    <name type="scientific">Wolfiporia cocos (strain MD-104)</name>
    <name type="common">Brown rot fungus</name>
    <dbReference type="NCBI Taxonomy" id="742152"/>
    <lineage>
        <taxon>Eukaryota</taxon>
        <taxon>Fungi</taxon>
        <taxon>Dikarya</taxon>
        <taxon>Basidiomycota</taxon>
        <taxon>Agaricomycotina</taxon>
        <taxon>Agaricomycetes</taxon>
        <taxon>Polyporales</taxon>
        <taxon>Phaeolaceae</taxon>
        <taxon>Wolfiporia</taxon>
    </lineage>
</organism>
<dbReference type="SUPFAM" id="SSF56801">
    <property type="entry name" value="Acetyl-CoA synthetase-like"/>
    <property type="match status" value="1"/>
</dbReference>
<feature type="domain" description="Polyketide synthase-like phosphopantetheine-binding" evidence="3">
    <location>
        <begin position="476"/>
        <end position="551"/>
    </location>
</feature>
<dbReference type="OMA" id="IFRVGQI"/>
<dbReference type="Pfam" id="PF07993">
    <property type="entry name" value="NAD_binding_4"/>
    <property type="match status" value="1"/>
</dbReference>
<dbReference type="InterPro" id="IPR013120">
    <property type="entry name" value="FAR_NAD-bd"/>
</dbReference>
<accession>A0A2H3JB74</accession>
<proteinExistence type="predicted"/>
<dbReference type="SMART" id="SM00823">
    <property type="entry name" value="PKS_PP"/>
    <property type="match status" value="1"/>
</dbReference>
<dbReference type="OrthoDB" id="429813at2759"/>